<evidence type="ECO:0008006" key="3">
    <source>
        <dbReference type="Google" id="ProtNLM"/>
    </source>
</evidence>
<accession>A0A560WI05</accession>
<dbReference type="EMBL" id="VIUW01000001">
    <property type="protein sequence ID" value="TWD17322.1"/>
    <property type="molecule type" value="Genomic_DNA"/>
</dbReference>
<comment type="caution">
    <text evidence="1">The sequence shown here is derived from an EMBL/GenBank/DDBJ whole genome shotgun (WGS) entry which is preliminary data.</text>
</comment>
<protein>
    <recommendedName>
        <fullName evidence="3">Collagen triple helix repeat protein</fullName>
    </recommendedName>
</protein>
<dbReference type="Proteomes" id="UP000315628">
    <property type="component" value="Unassembled WGS sequence"/>
</dbReference>
<organism evidence="1 2">
    <name type="scientific">Marihabitans asiaticum</name>
    <dbReference type="NCBI Taxonomy" id="415218"/>
    <lineage>
        <taxon>Bacteria</taxon>
        <taxon>Bacillati</taxon>
        <taxon>Actinomycetota</taxon>
        <taxon>Actinomycetes</taxon>
        <taxon>Micrococcales</taxon>
        <taxon>Intrasporangiaceae</taxon>
        <taxon>Marihabitans</taxon>
    </lineage>
</organism>
<reference evidence="1 2" key="1">
    <citation type="submission" date="2019-06" db="EMBL/GenBank/DDBJ databases">
        <title>Sequencing the genomes of 1000 actinobacteria strains.</title>
        <authorList>
            <person name="Klenk H.-P."/>
        </authorList>
    </citation>
    <scope>NUCLEOTIDE SEQUENCE [LARGE SCALE GENOMIC DNA]</scope>
    <source>
        <strain evidence="1 2">DSM 18935</strain>
    </source>
</reference>
<keyword evidence="2" id="KW-1185">Reference proteome</keyword>
<name>A0A560WI05_9MICO</name>
<gene>
    <name evidence="1" type="ORF">FB557_0889</name>
</gene>
<proteinExistence type="predicted"/>
<sequence>MNGLAGVAGVAGRSGVNGLAGVAGLAGVNGLAGLAGLAGVNGLTGLGGAGTLGGRLLPGPEPLLLARRGERLGVPRDAPFGPVLVPAAIAHAPIVPGGTVSHRTEPERTPG</sequence>
<evidence type="ECO:0000313" key="2">
    <source>
        <dbReference type="Proteomes" id="UP000315628"/>
    </source>
</evidence>
<evidence type="ECO:0000313" key="1">
    <source>
        <dbReference type="EMBL" id="TWD17322.1"/>
    </source>
</evidence>
<dbReference type="AlphaFoldDB" id="A0A560WI05"/>